<evidence type="ECO:0000313" key="3">
    <source>
        <dbReference type="EMBL" id="ADY46847.1"/>
    </source>
</evidence>
<dbReference type="GO" id="GO:0005685">
    <property type="term" value="C:U1 snRNP"/>
    <property type="evidence" value="ECO:0007669"/>
    <property type="project" value="InterPro"/>
</dbReference>
<sequence length="170" mass="19571">MVKWNLMRNAVRRNWSPSSSPVYRLKSASVWIRRKKLGAQGKVDEAKEAVRQAEKFKQERTALERLLTQSSTPANHIEDLANQLSKPMEVCQVCGCFMLVNDVQQRIDDHYAGKQHMAYAKIRATIEEMDKKREEKRKKALIEGKWKCAARLKEHLNAKRTFSLNTASGA</sequence>
<dbReference type="PANTHER" id="PTHR12375">
    <property type="entry name" value="RNA-BINDING PROTEIN LUC7-RELATED"/>
    <property type="match status" value="1"/>
</dbReference>
<dbReference type="Pfam" id="PF03194">
    <property type="entry name" value="LUC7"/>
    <property type="match status" value="1"/>
</dbReference>
<dbReference type="AlphaFoldDB" id="F1L9P3"/>
<name>F1L9P3_ASCSU</name>
<reference evidence="3" key="1">
    <citation type="journal article" date="2011" name="Genome Res.">
        <title>Deep small RNA sequencing from the nematode Ascaris reveals conservation, functional diversification, and novel developmental profiles.</title>
        <authorList>
            <person name="Wang J."/>
            <person name="Czech B."/>
            <person name="Crunk A."/>
            <person name="Wallace A."/>
            <person name="Mitreva M."/>
            <person name="Hannon G.J."/>
            <person name="Davis R.E."/>
        </authorList>
    </citation>
    <scope>NUCLEOTIDE SEQUENCE</scope>
</reference>
<comment type="similarity">
    <text evidence="1">Belongs to the Luc7 family.</text>
</comment>
<evidence type="ECO:0000256" key="1">
    <source>
        <dbReference type="ARBA" id="ARBA00005655"/>
    </source>
</evidence>
<organism evidence="3">
    <name type="scientific">Ascaris suum</name>
    <name type="common">Pig roundworm</name>
    <name type="synonym">Ascaris lumbricoides</name>
    <dbReference type="NCBI Taxonomy" id="6253"/>
    <lineage>
        <taxon>Eukaryota</taxon>
        <taxon>Metazoa</taxon>
        <taxon>Ecdysozoa</taxon>
        <taxon>Nematoda</taxon>
        <taxon>Chromadorea</taxon>
        <taxon>Rhabditida</taxon>
        <taxon>Spirurina</taxon>
        <taxon>Ascaridomorpha</taxon>
        <taxon>Ascaridoidea</taxon>
        <taxon>Ascarididae</taxon>
        <taxon>Ascaris</taxon>
    </lineage>
</organism>
<accession>F1L9P3</accession>
<protein>
    <submittedName>
        <fullName evidence="3">Luc7-like protein 3</fullName>
    </submittedName>
</protein>
<keyword evidence="2" id="KW-0175">Coiled coil</keyword>
<evidence type="ECO:0000256" key="2">
    <source>
        <dbReference type="SAM" id="Coils"/>
    </source>
</evidence>
<feature type="coiled-coil region" evidence="2">
    <location>
        <begin position="39"/>
        <end position="66"/>
    </location>
</feature>
<dbReference type="GO" id="GO:0003729">
    <property type="term" value="F:mRNA binding"/>
    <property type="evidence" value="ECO:0007669"/>
    <property type="project" value="InterPro"/>
</dbReference>
<dbReference type="InterPro" id="IPR004882">
    <property type="entry name" value="Luc7-rel"/>
</dbReference>
<dbReference type="EMBL" id="JI174773">
    <property type="protein sequence ID" value="ADY46847.1"/>
    <property type="molecule type" value="mRNA"/>
</dbReference>
<dbReference type="GO" id="GO:0006376">
    <property type="term" value="P:mRNA splice site recognition"/>
    <property type="evidence" value="ECO:0007669"/>
    <property type="project" value="InterPro"/>
</dbReference>
<proteinExistence type="evidence at transcript level"/>